<evidence type="ECO:0000313" key="1">
    <source>
        <dbReference type="EMBL" id="SPZ83569.1"/>
    </source>
</evidence>
<evidence type="ECO:0008006" key="3">
    <source>
        <dbReference type="Google" id="ProtNLM"/>
    </source>
</evidence>
<accession>A0A2X2KMA6</accession>
<gene>
    <name evidence="1" type="ORF">NCTC11343_00088</name>
</gene>
<protein>
    <recommendedName>
        <fullName evidence="3">Apea-like HEPN domain-containing protein</fullName>
    </recommendedName>
</protein>
<dbReference type="Proteomes" id="UP000251241">
    <property type="component" value="Unassembled WGS sequence"/>
</dbReference>
<reference evidence="1 2" key="1">
    <citation type="submission" date="2018-06" db="EMBL/GenBank/DDBJ databases">
        <authorList>
            <consortium name="Pathogen Informatics"/>
            <person name="Doyle S."/>
        </authorList>
    </citation>
    <scope>NUCLEOTIDE SEQUENCE [LARGE SCALE GENOMIC DNA]</scope>
    <source>
        <strain evidence="1 2">NCTC11343</strain>
    </source>
</reference>
<proteinExistence type="predicted"/>
<organism evidence="1 2">
    <name type="scientific">Sphingobacterium multivorum</name>
    <dbReference type="NCBI Taxonomy" id="28454"/>
    <lineage>
        <taxon>Bacteria</taxon>
        <taxon>Pseudomonadati</taxon>
        <taxon>Bacteroidota</taxon>
        <taxon>Sphingobacteriia</taxon>
        <taxon>Sphingobacteriales</taxon>
        <taxon>Sphingobacteriaceae</taxon>
        <taxon>Sphingobacterium</taxon>
    </lineage>
</organism>
<dbReference type="AlphaFoldDB" id="A0A2X2KMA6"/>
<name>A0A2X2KMA6_SPHMU</name>
<evidence type="ECO:0000313" key="2">
    <source>
        <dbReference type="Proteomes" id="UP000251241"/>
    </source>
</evidence>
<sequence length="180" mass="20420">MAINEFDEIDWLIGFLKNADGLKKEGISRIRNFLLLWNLLEDVTLGKDANIAKIRHLVDQIHQNVPLVAGEFDEFVDYFSKRYFDPTGQSPYSLDGLKFRSGANDQGAKAEVKAVLTKSEQNPVMVLKALLIICYRFRNNLFHGEKQLVILDGQINNFIVANNILKLILEKMKAAGILNL</sequence>
<dbReference type="EMBL" id="UAUU01000002">
    <property type="protein sequence ID" value="SPZ83569.1"/>
    <property type="molecule type" value="Genomic_DNA"/>
</dbReference>
<dbReference type="RefSeq" id="WP_112373486.1">
    <property type="nucleotide sequence ID" value="NZ_CP069793.1"/>
</dbReference>
<dbReference type="GeneID" id="97181833"/>